<name>A0A0W0YXQ5_LEGSP</name>
<sequence length="127" mass="14235">MDPITGKCHCGKNSFVLSADPEFQFICYCHNCQLLNSGGHLCGMLFDKNCLEEARATQTYTYKGGSGNSIILHFCPECSTQLYAYPIEYPNKVVIRANTLDNEGFKPQQALFAESSFSWDKPVSMEE</sequence>
<dbReference type="Proteomes" id="UP000054877">
    <property type="component" value="Unassembled WGS sequence"/>
</dbReference>
<dbReference type="PANTHER" id="PTHR33337:SF30">
    <property type="entry name" value="DUF636 DOMAIN PROTEIN (AFU_ORTHOLOGUE AFUA_1G03180)"/>
    <property type="match status" value="1"/>
</dbReference>
<keyword evidence="3" id="KW-0862">Zinc</keyword>
<reference evidence="6 7" key="1">
    <citation type="submission" date="2015-11" db="EMBL/GenBank/DDBJ databases">
        <title>Genomic analysis of 38 Legionella species identifies large and diverse effector repertoires.</title>
        <authorList>
            <person name="Burstein D."/>
            <person name="Amaro F."/>
            <person name="Zusman T."/>
            <person name="Lifshitz Z."/>
            <person name="Cohen O."/>
            <person name="Gilbert J.A."/>
            <person name="Pupko T."/>
            <person name="Shuman H.A."/>
            <person name="Segal G."/>
        </authorList>
    </citation>
    <scope>NUCLEOTIDE SEQUENCE [LARGE SCALE GENOMIC DNA]</scope>
    <source>
        <strain evidence="6 7">Mt.St.Helens-9</strain>
    </source>
</reference>
<evidence type="ECO:0000259" key="5">
    <source>
        <dbReference type="PROSITE" id="PS51891"/>
    </source>
</evidence>
<dbReference type="SUPFAM" id="SSF51316">
    <property type="entry name" value="Mss4-like"/>
    <property type="match status" value="1"/>
</dbReference>
<protein>
    <submittedName>
        <fullName evidence="6">Glutathione-dependent formaldehyde-activating enzyme</fullName>
    </submittedName>
</protein>
<dbReference type="GO" id="GO:0016846">
    <property type="term" value="F:carbon-sulfur lyase activity"/>
    <property type="evidence" value="ECO:0007669"/>
    <property type="project" value="InterPro"/>
</dbReference>
<organism evidence="6 7">
    <name type="scientific">Legionella spiritensis</name>
    <dbReference type="NCBI Taxonomy" id="452"/>
    <lineage>
        <taxon>Bacteria</taxon>
        <taxon>Pseudomonadati</taxon>
        <taxon>Pseudomonadota</taxon>
        <taxon>Gammaproteobacteria</taxon>
        <taxon>Legionellales</taxon>
        <taxon>Legionellaceae</taxon>
        <taxon>Legionella</taxon>
    </lineage>
</organism>
<dbReference type="PROSITE" id="PS51891">
    <property type="entry name" value="CENP_V_GFA"/>
    <property type="match status" value="1"/>
</dbReference>
<accession>A0A0W0YXQ5</accession>
<gene>
    <name evidence="6" type="ORF">Lspi_2681</name>
</gene>
<comment type="similarity">
    <text evidence="1">Belongs to the Gfa family.</text>
</comment>
<evidence type="ECO:0000256" key="4">
    <source>
        <dbReference type="ARBA" id="ARBA00023239"/>
    </source>
</evidence>
<evidence type="ECO:0000313" key="7">
    <source>
        <dbReference type="Proteomes" id="UP000054877"/>
    </source>
</evidence>
<dbReference type="AlphaFoldDB" id="A0A0W0YXQ5"/>
<keyword evidence="4" id="KW-0456">Lyase</keyword>
<dbReference type="EMBL" id="LNYX01000032">
    <property type="protein sequence ID" value="KTD61439.1"/>
    <property type="molecule type" value="Genomic_DNA"/>
</dbReference>
<dbReference type="Gene3D" id="3.90.1590.10">
    <property type="entry name" value="glutathione-dependent formaldehyde- activating enzyme (gfa)"/>
    <property type="match status" value="1"/>
</dbReference>
<dbReference type="PATRIC" id="fig|452.5.peg.2967"/>
<evidence type="ECO:0000313" key="6">
    <source>
        <dbReference type="EMBL" id="KTD61439.1"/>
    </source>
</evidence>
<dbReference type="OrthoDB" id="4188830at2"/>
<evidence type="ECO:0000256" key="1">
    <source>
        <dbReference type="ARBA" id="ARBA00005495"/>
    </source>
</evidence>
<comment type="caution">
    <text evidence="6">The sequence shown here is derived from an EMBL/GenBank/DDBJ whole genome shotgun (WGS) entry which is preliminary data.</text>
</comment>
<evidence type="ECO:0000256" key="2">
    <source>
        <dbReference type="ARBA" id="ARBA00022723"/>
    </source>
</evidence>
<dbReference type="RefSeq" id="WP_058484597.1">
    <property type="nucleotide sequence ID" value="NZ_CAAAII010000007.1"/>
</dbReference>
<dbReference type="GO" id="GO:0046872">
    <property type="term" value="F:metal ion binding"/>
    <property type="evidence" value="ECO:0007669"/>
    <property type="project" value="UniProtKB-KW"/>
</dbReference>
<keyword evidence="7" id="KW-1185">Reference proteome</keyword>
<feature type="domain" description="CENP-V/GFA" evidence="5">
    <location>
        <begin position="4"/>
        <end position="120"/>
    </location>
</feature>
<dbReference type="PANTHER" id="PTHR33337">
    <property type="entry name" value="GFA DOMAIN-CONTAINING PROTEIN"/>
    <property type="match status" value="1"/>
</dbReference>
<dbReference type="STRING" id="452.Lspi_2681"/>
<dbReference type="InterPro" id="IPR011057">
    <property type="entry name" value="Mss4-like_sf"/>
</dbReference>
<keyword evidence="2" id="KW-0479">Metal-binding</keyword>
<proteinExistence type="inferred from homology"/>
<dbReference type="InterPro" id="IPR006913">
    <property type="entry name" value="CENP-V/GFA"/>
</dbReference>
<evidence type="ECO:0000256" key="3">
    <source>
        <dbReference type="ARBA" id="ARBA00022833"/>
    </source>
</evidence>
<dbReference type="Pfam" id="PF04828">
    <property type="entry name" value="GFA"/>
    <property type="match status" value="1"/>
</dbReference>